<dbReference type="RefSeq" id="WP_129346291.1">
    <property type="nucleotide sequence ID" value="NZ_CP012670.1"/>
</dbReference>
<proteinExistence type="predicted"/>
<accession>A0A4P2PWL4</accession>
<evidence type="ECO:0000313" key="2">
    <source>
        <dbReference type="Proteomes" id="UP000295781"/>
    </source>
</evidence>
<sequence length="74" mass="8410">MTERFTYHVMPDPDGWGWIVAAEGYVSRSLPYGTKDEAIEIAEDLVRRHPGSTLLIDHQPPRLTPVEIEHRLAA</sequence>
<dbReference type="InterPro" id="IPR018691">
    <property type="entry name" value="DUF2188"/>
</dbReference>
<dbReference type="Proteomes" id="UP000295781">
    <property type="component" value="Chromosome"/>
</dbReference>
<dbReference type="AlphaFoldDB" id="A0A4P2PWL4"/>
<name>A0A4P2PWL4_SORCE</name>
<evidence type="ECO:0000313" key="1">
    <source>
        <dbReference type="EMBL" id="AUX20896.1"/>
    </source>
</evidence>
<dbReference type="Pfam" id="PF09954">
    <property type="entry name" value="DUF2188"/>
    <property type="match status" value="1"/>
</dbReference>
<organism evidence="1 2">
    <name type="scientific">Sorangium cellulosum</name>
    <name type="common">Polyangium cellulosum</name>
    <dbReference type="NCBI Taxonomy" id="56"/>
    <lineage>
        <taxon>Bacteria</taxon>
        <taxon>Pseudomonadati</taxon>
        <taxon>Myxococcota</taxon>
        <taxon>Polyangia</taxon>
        <taxon>Polyangiales</taxon>
        <taxon>Polyangiaceae</taxon>
        <taxon>Sorangium</taxon>
    </lineage>
</organism>
<reference evidence="1 2" key="1">
    <citation type="submission" date="2015-09" db="EMBL/GenBank/DDBJ databases">
        <title>Sorangium comparison.</title>
        <authorList>
            <person name="Zaburannyi N."/>
            <person name="Bunk B."/>
            <person name="Overmann J."/>
            <person name="Mueller R."/>
        </authorList>
    </citation>
    <scope>NUCLEOTIDE SEQUENCE [LARGE SCALE GENOMIC DNA]</scope>
    <source>
        <strain evidence="1 2">So ceGT47</strain>
    </source>
</reference>
<evidence type="ECO:0008006" key="3">
    <source>
        <dbReference type="Google" id="ProtNLM"/>
    </source>
</evidence>
<dbReference type="EMBL" id="CP012670">
    <property type="protein sequence ID" value="AUX20896.1"/>
    <property type="molecule type" value="Genomic_DNA"/>
</dbReference>
<protein>
    <recommendedName>
        <fullName evidence="3">DUF2188 domain-containing protein</fullName>
    </recommendedName>
</protein>
<gene>
    <name evidence="1" type="ORF">SOCEGT47_013720</name>
</gene>
<dbReference type="OrthoDB" id="5519187at2"/>